<keyword evidence="1" id="KW-0732">Signal</keyword>
<evidence type="ECO:0000313" key="3">
    <source>
        <dbReference type="EMBL" id="PPK96805.1"/>
    </source>
</evidence>
<gene>
    <name evidence="3" type="ORF">LY01_00630</name>
</gene>
<proteinExistence type="predicted"/>
<dbReference type="Proteomes" id="UP000239002">
    <property type="component" value="Unassembled WGS sequence"/>
</dbReference>
<feature type="domain" description="Secretion system C-terminal sorting" evidence="2">
    <location>
        <begin position="810"/>
        <end position="886"/>
    </location>
</feature>
<dbReference type="AlphaFoldDB" id="A0A2S6IRM4"/>
<name>A0A2S6IRM4_9FLAO</name>
<comment type="caution">
    <text evidence="3">The sequence shown here is derived from an EMBL/GenBank/DDBJ whole genome shotgun (WGS) entry which is preliminary data.</text>
</comment>
<sequence>MTSCAIGNAQVWSNAVMAPMLPSGADNVNISIDLVSDTDPTYDSARSGIFYCLGAGCDPLTVPTGIRAIPEVLPLSTTDGLGTYSGTVPPYYGTVRWVARKVSALPSERITDSPVQEYTTPLPSGVRVEMVTASALEGDNATDGGTLVYRFVNTNMGVTTINYSVSGTANTIPGEDIVTNLTGTVTTGADGVALLNVAINGDDVFEHHETIVLSIVPDTSYVVDLNYNSATGTIIDDEVGSYVYRNDTMGWVNDPTGADGGRPSSMQDVVIIEAGSSAGISGFLCRDLIINDNGTLNVSSDVHVGRDIILGDNTAVLGSGYLVHGDRNDVVDAVLRSTATSFEISLSNYRTASDRNQILWLGAVSGQTVLNVAGEIDLAGNDVSTSGDVLGKVVFKSNAVHTAQIVGDGNFNPNPLNGIEVERYISGNRAFRFLTSPVSGESLFDTWQEGGNTPVGYGMQITGVLGSLNEVGGPADAVTGLDFTTTGNPSAFEFNGGSWNAVTNTKTTLHSVGKAYRVLVRGDRNLDLNNNSSGQDMTTTLRATGVLEQEDVSLPLAAGFNLVGNPYQSKMDLGLATSATAIGFAYYWDPTLGTRGAYTTITLPSGSATGASLASNVLEPGQSFFIEALTPGTIDFHIDDKVSLTDAGIFSAPVLDNMLTVDLYETSRYMGNLTAQDGVLVRFSNVENPAIDERDAVKFSNLDETLSIVSNLSNLAIESRPFPVNADVIPLSITNYKSTNYTLAIKMEAVPGVNAYLRDNFAGTITAISYGVNNAIDFIVDPAEMEGRFELFFENVTLSNESVTDAVVSVYPNPVTGDVIHINTGNVVSEKWTARLFNSLGQEILKEELDVNQQTLSLSNMSSIRSGWYILQVEGDDNVFTEKIMIH</sequence>
<evidence type="ECO:0000256" key="1">
    <source>
        <dbReference type="ARBA" id="ARBA00022729"/>
    </source>
</evidence>
<organism evidence="3 4">
    <name type="scientific">Nonlabens xylanidelens</name>
    <dbReference type="NCBI Taxonomy" id="191564"/>
    <lineage>
        <taxon>Bacteria</taxon>
        <taxon>Pseudomonadati</taxon>
        <taxon>Bacteroidota</taxon>
        <taxon>Flavobacteriia</taxon>
        <taxon>Flavobacteriales</taxon>
        <taxon>Flavobacteriaceae</taxon>
        <taxon>Nonlabens</taxon>
    </lineage>
</organism>
<accession>A0A2S6IRM4</accession>
<evidence type="ECO:0000259" key="2">
    <source>
        <dbReference type="Pfam" id="PF18962"/>
    </source>
</evidence>
<dbReference type="NCBIfam" id="TIGR04183">
    <property type="entry name" value="Por_Secre_tail"/>
    <property type="match status" value="1"/>
</dbReference>
<dbReference type="EMBL" id="PTJE01000001">
    <property type="protein sequence ID" value="PPK96805.1"/>
    <property type="molecule type" value="Genomic_DNA"/>
</dbReference>
<dbReference type="Pfam" id="PF18962">
    <property type="entry name" value="Por_Secre_tail"/>
    <property type="match status" value="1"/>
</dbReference>
<keyword evidence="4" id="KW-1185">Reference proteome</keyword>
<evidence type="ECO:0000313" key="4">
    <source>
        <dbReference type="Proteomes" id="UP000239002"/>
    </source>
</evidence>
<dbReference type="InterPro" id="IPR038081">
    <property type="entry name" value="CalX-like_sf"/>
</dbReference>
<dbReference type="InterPro" id="IPR026444">
    <property type="entry name" value="Secre_tail"/>
</dbReference>
<protein>
    <submittedName>
        <fullName evidence="3">Putative secreted protein (Por secretion system target)</fullName>
    </submittedName>
</protein>
<reference evidence="3 4" key="1">
    <citation type="submission" date="2018-02" db="EMBL/GenBank/DDBJ databases">
        <title>Genomic Encyclopedia of Archaeal and Bacterial Type Strains, Phase II (KMG-II): from individual species to whole genera.</title>
        <authorList>
            <person name="Goeker M."/>
        </authorList>
    </citation>
    <scope>NUCLEOTIDE SEQUENCE [LARGE SCALE GENOMIC DNA]</scope>
    <source>
        <strain evidence="3 4">DSM 16809</strain>
    </source>
</reference>
<dbReference type="SUPFAM" id="SSF141072">
    <property type="entry name" value="CalX-like"/>
    <property type="match status" value="1"/>
</dbReference>